<comment type="caution">
    <text evidence="2">The sequence shown here is derived from an EMBL/GenBank/DDBJ whole genome shotgun (WGS) entry which is preliminary data.</text>
</comment>
<evidence type="ECO:0000313" key="2">
    <source>
        <dbReference type="EMBL" id="MFN0293753.1"/>
    </source>
</evidence>
<dbReference type="EMBL" id="SRMP02000051">
    <property type="protein sequence ID" value="MFN0293753.1"/>
    <property type="molecule type" value="Genomic_DNA"/>
</dbReference>
<gene>
    <name evidence="2" type="ORF">E5L68_020425</name>
</gene>
<name>A0ABW9JN10_9SPHI</name>
<feature type="domain" description="Transposase IS200-like" evidence="1">
    <location>
        <begin position="18"/>
        <end position="182"/>
    </location>
</feature>
<dbReference type="SMART" id="SM01321">
    <property type="entry name" value="Y1_Tnp"/>
    <property type="match status" value="1"/>
</dbReference>
<evidence type="ECO:0000313" key="3">
    <source>
        <dbReference type="Proteomes" id="UP001517367"/>
    </source>
</evidence>
<organism evidence="2 3">
    <name type="scientific">Pedobacter helvus</name>
    <dbReference type="NCBI Taxonomy" id="2563444"/>
    <lineage>
        <taxon>Bacteria</taxon>
        <taxon>Pseudomonadati</taxon>
        <taxon>Bacteroidota</taxon>
        <taxon>Sphingobacteriia</taxon>
        <taxon>Sphingobacteriales</taxon>
        <taxon>Sphingobacteriaceae</taxon>
        <taxon>Pedobacter</taxon>
    </lineage>
</organism>
<dbReference type="InterPro" id="IPR052715">
    <property type="entry name" value="RAYT_transposase"/>
</dbReference>
<dbReference type="PANTHER" id="PTHR36966">
    <property type="entry name" value="REP-ASSOCIATED TYROSINE TRANSPOSASE"/>
    <property type="match status" value="1"/>
</dbReference>
<accession>A0ABW9JN10</accession>
<evidence type="ECO:0000259" key="1">
    <source>
        <dbReference type="SMART" id="SM01321"/>
    </source>
</evidence>
<reference evidence="2 3" key="1">
    <citation type="submission" date="2024-12" db="EMBL/GenBank/DDBJ databases">
        <authorList>
            <person name="Hu S."/>
        </authorList>
    </citation>
    <scope>NUCLEOTIDE SEQUENCE [LARGE SCALE GENOMIC DNA]</scope>
    <source>
        <strain evidence="2 3">P-25</strain>
    </source>
</reference>
<proteinExistence type="predicted"/>
<sequence length="193" mass="22733">MPNKFDRRSIRLKGYDYSNEGLYFVTICCQNMAHLFGKVVSGQMQLNAAGLMVNEWIKKLENKFPDIRIDEYVIMPNHIHLIIENIGLHNPDAVRVDLCVNPSTDLCVDPNMHRQAEGEHSGSPLHRVVQWLKTMTTNSYIKGVKTLGWEPFNKKIWHRNYYEHIIRDDRAHHNIAEYIKNNPLKWEADKFYR</sequence>
<keyword evidence="3" id="KW-1185">Reference proteome</keyword>
<dbReference type="SUPFAM" id="SSF143422">
    <property type="entry name" value="Transposase IS200-like"/>
    <property type="match status" value="1"/>
</dbReference>
<dbReference type="InterPro" id="IPR002686">
    <property type="entry name" value="Transposase_17"/>
</dbReference>
<protein>
    <submittedName>
        <fullName evidence="2">Transposase</fullName>
    </submittedName>
</protein>
<dbReference type="Gene3D" id="3.30.70.1290">
    <property type="entry name" value="Transposase IS200-like"/>
    <property type="match status" value="1"/>
</dbReference>
<dbReference type="RefSeq" id="WP_138729407.1">
    <property type="nucleotide sequence ID" value="NZ_SRMP02000051.1"/>
</dbReference>
<dbReference type="InterPro" id="IPR036515">
    <property type="entry name" value="Transposase_17_sf"/>
</dbReference>
<dbReference type="PANTHER" id="PTHR36966:SF1">
    <property type="entry name" value="REP-ASSOCIATED TYROSINE TRANSPOSASE"/>
    <property type="match status" value="1"/>
</dbReference>
<dbReference type="Proteomes" id="UP001517367">
    <property type="component" value="Unassembled WGS sequence"/>
</dbReference>